<dbReference type="EMBL" id="JAVTTP010000001">
    <property type="protein sequence ID" value="MDT7829683.1"/>
    <property type="molecule type" value="Genomic_DNA"/>
</dbReference>
<dbReference type="EC" id="3.1.11.6" evidence="5"/>
<evidence type="ECO:0000259" key="7">
    <source>
        <dbReference type="Pfam" id="PF13742"/>
    </source>
</evidence>
<keyword evidence="3 5" id="KW-0378">Hydrolase</keyword>
<organism evidence="8 9">
    <name type="scientific">Pricia mediterranea</name>
    <dbReference type="NCBI Taxonomy" id="3076079"/>
    <lineage>
        <taxon>Bacteria</taxon>
        <taxon>Pseudomonadati</taxon>
        <taxon>Bacteroidota</taxon>
        <taxon>Flavobacteriia</taxon>
        <taxon>Flavobacteriales</taxon>
        <taxon>Flavobacteriaceae</taxon>
        <taxon>Pricia</taxon>
    </lineage>
</organism>
<dbReference type="Proteomes" id="UP001250656">
    <property type="component" value="Unassembled WGS sequence"/>
</dbReference>
<comment type="caution">
    <text evidence="8">The sequence shown here is derived from an EMBL/GenBank/DDBJ whole genome shotgun (WGS) entry which is preliminary data.</text>
</comment>
<dbReference type="Pfam" id="PF02601">
    <property type="entry name" value="Exonuc_VII_L"/>
    <property type="match status" value="1"/>
</dbReference>
<evidence type="ECO:0000256" key="4">
    <source>
        <dbReference type="ARBA" id="ARBA00022839"/>
    </source>
</evidence>
<dbReference type="PANTHER" id="PTHR30008">
    <property type="entry name" value="EXODEOXYRIBONUCLEASE 7 LARGE SUBUNIT"/>
    <property type="match status" value="1"/>
</dbReference>
<evidence type="ECO:0000256" key="1">
    <source>
        <dbReference type="ARBA" id="ARBA00022490"/>
    </source>
</evidence>
<feature type="domain" description="Exonuclease VII large subunit C-terminal" evidence="6">
    <location>
        <begin position="143"/>
        <end position="458"/>
    </location>
</feature>
<keyword evidence="2 5" id="KW-0540">Nuclease</keyword>
<evidence type="ECO:0000256" key="3">
    <source>
        <dbReference type="ARBA" id="ARBA00022801"/>
    </source>
</evidence>
<feature type="domain" description="OB-fold nucleic acid binding" evidence="7">
    <location>
        <begin position="12"/>
        <end position="117"/>
    </location>
</feature>
<keyword evidence="1" id="KW-0963">Cytoplasm</keyword>
<name>A0ABU3L7Z8_9FLAO</name>
<evidence type="ECO:0000256" key="2">
    <source>
        <dbReference type="ARBA" id="ARBA00022722"/>
    </source>
</evidence>
<dbReference type="Pfam" id="PF13742">
    <property type="entry name" value="tRNA_anti_2"/>
    <property type="match status" value="1"/>
</dbReference>
<accession>A0ABU3L7Z8</accession>
<protein>
    <recommendedName>
        <fullName evidence="5">Exodeoxyribonuclease 7 large subunit</fullName>
        <ecNumber evidence="5">3.1.11.6</ecNumber>
    </recommendedName>
</protein>
<dbReference type="InterPro" id="IPR025824">
    <property type="entry name" value="OB-fold_nuc-bd_dom"/>
</dbReference>
<dbReference type="GO" id="GO:0008855">
    <property type="term" value="F:exodeoxyribonuclease VII activity"/>
    <property type="evidence" value="ECO:0007669"/>
    <property type="project" value="UniProtKB-EC"/>
</dbReference>
<proteinExistence type="inferred from homology"/>
<evidence type="ECO:0000313" key="8">
    <source>
        <dbReference type="EMBL" id="MDT7829683.1"/>
    </source>
</evidence>
<dbReference type="CDD" id="cd04489">
    <property type="entry name" value="ExoVII_LU_OBF"/>
    <property type="match status" value="1"/>
</dbReference>
<dbReference type="InterPro" id="IPR003753">
    <property type="entry name" value="Exonuc_VII_L"/>
</dbReference>
<evidence type="ECO:0000256" key="5">
    <source>
        <dbReference type="RuleBase" id="RU004355"/>
    </source>
</evidence>
<comment type="similarity">
    <text evidence="5">Belongs to the XseA family.</text>
</comment>
<dbReference type="RefSeq" id="WP_314015788.1">
    <property type="nucleotide sequence ID" value="NZ_JAVTTP010000001.1"/>
</dbReference>
<evidence type="ECO:0000313" key="9">
    <source>
        <dbReference type="Proteomes" id="UP001250656"/>
    </source>
</evidence>
<comment type="catalytic activity">
    <reaction evidence="5">
        <text>Exonucleolytic cleavage in either 5'- to 3'- or 3'- to 5'-direction to yield nucleoside 5'-phosphates.</text>
        <dbReference type="EC" id="3.1.11.6"/>
    </reaction>
</comment>
<evidence type="ECO:0000259" key="6">
    <source>
        <dbReference type="Pfam" id="PF02601"/>
    </source>
</evidence>
<sequence>MPEEISGKRIFSLLEVTKSIQKTIGNRYQSAFWVKAEMNKLNHYQRSGHCYPEMVEKKGGKIIAEMRAILWKSDFQRTNANFRQVLKEPLKDGIKILFLASLQFDPKYGLTLHIHDIDPSFTLGDLQKEKQDTIKKLQVEGIFAKNKQIELSVLPQRIAVISVETSKGYADFINVFESAAKTWNYTFFHLLFPSLLQGDKAVKTIIAQLKNIEKVVHHFDVVAIVRGGGGDIGLSCYNHYDLAREIAEFPIPVFTGIGHSTNETVAELIAHENAITPTKLAEFLIQKFHDFSVPVQTAESKIGEQSQRLIRDAKTQFVSEVKLLRSVCRNVLHQKKNVVVQEAQSLSQFSRFLLGNQKFQLNAAAAATKTGTYQCCSTGKQQVARFGTALEKNVQRRLERTRATLENTERNLSILNPKNVLKRGYSITRLNGKSIRVTQQLKQGDVLDTTLYQGSVSSTVKTIDKK</sequence>
<dbReference type="InterPro" id="IPR020579">
    <property type="entry name" value="Exonuc_VII_lsu_C"/>
</dbReference>
<keyword evidence="4 5" id="KW-0269">Exonuclease</keyword>
<gene>
    <name evidence="8" type="primary">xseA</name>
    <name evidence="8" type="ORF">RQM65_13500</name>
</gene>
<keyword evidence="9" id="KW-1185">Reference proteome</keyword>
<comment type="subcellular location">
    <subcellularLocation>
        <location evidence="5">Cytoplasm</location>
    </subcellularLocation>
</comment>
<reference evidence="8 9" key="1">
    <citation type="submission" date="2023-09" db="EMBL/GenBank/DDBJ databases">
        <title>Novel taxa isolated from Blanes Bay.</title>
        <authorList>
            <person name="Rey-Velasco X."/>
            <person name="Lucena T."/>
        </authorList>
    </citation>
    <scope>NUCLEOTIDE SEQUENCE [LARGE SCALE GENOMIC DNA]</scope>
    <source>
        <strain evidence="8 9">S334</strain>
    </source>
</reference>
<dbReference type="NCBIfam" id="TIGR00237">
    <property type="entry name" value="xseA"/>
    <property type="match status" value="1"/>
</dbReference>
<dbReference type="PANTHER" id="PTHR30008:SF0">
    <property type="entry name" value="EXODEOXYRIBONUCLEASE 7 LARGE SUBUNIT"/>
    <property type="match status" value="1"/>
</dbReference>